<dbReference type="HOGENOM" id="CLU_530953_0_0_4"/>
<evidence type="ECO:0000256" key="3">
    <source>
        <dbReference type="ARBA" id="ARBA00004613"/>
    </source>
</evidence>
<proteinExistence type="predicted"/>
<dbReference type="InterPro" id="IPR012334">
    <property type="entry name" value="Pectin_lyas_fold"/>
</dbReference>
<keyword evidence="5" id="KW-0732">Signal</keyword>
<reference evidence="9" key="1">
    <citation type="submission" date="2011-02" db="EMBL/GenBank/DDBJ databases">
        <title>Complete sequence of Acidovorax avenae subsp. avenae ATCC 19860.</title>
        <authorList>
            <consortium name="US DOE Joint Genome Institute"/>
            <person name="Lucas S."/>
            <person name="Copeland A."/>
            <person name="Lapidus A."/>
            <person name="Cheng J.-F."/>
            <person name="Goodwin L."/>
            <person name="Pitluck S."/>
            <person name="Chertkov O."/>
            <person name="Held B."/>
            <person name="Detter J.C."/>
            <person name="Han C."/>
            <person name="Tapia R."/>
            <person name="Land M."/>
            <person name="Hauser L."/>
            <person name="Kyrpides N."/>
            <person name="Ivanova N."/>
            <person name="Ovchinnikova G."/>
            <person name="Pagani I."/>
            <person name="Gordon S."/>
            <person name="Woyke T."/>
        </authorList>
    </citation>
    <scope>NUCLEOTIDE SEQUENCE</scope>
    <source>
        <strain evidence="9">ATCC 19860</strain>
    </source>
</reference>
<dbReference type="NCBIfam" id="NF041518">
    <property type="entry name" value="choice_anch_Q"/>
    <property type="match status" value="1"/>
</dbReference>
<evidence type="ECO:0000256" key="7">
    <source>
        <dbReference type="ARBA" id="ARBA00023237"/>
    </source>
</evidence>
<dbReference type="InterPro" id="IPR011050">
    <property type="entry name" value="Pectin_lyase_fold/virulence"/>
</dbReference>
<dbReference type="SUPFAM" id="SSF51126">
    <property type="entry name" value="Pectin lyase-like"/>
    <property type="match status" value="2"/>
</dbReference>
<evidence type="ECO:0000256" key="8">
    <source>
        <dbReference type="SAM" id="MobiDB-lite"/>
    </source>
</evidence>
<evidence type="ECO:0000313" key="10">
    <source>
        <dbReference type="Proteomes" id="UP000002482"/>
    </source>
</evidence>
<dbReference type="GO" id="GO:0005576">
    <property type="term" value="C:extracellular region"/>
    <property type="evidence" value="ECO:0007669"/>
    <property type="project" value="UniProtKB-SubCell"/>
</dbReference>
<dbReference type="AlphaFoldDB" id="F0Q5T3"/>
<evidence type="ECO:0000256" key="6">
    <source>
        <dbReference type="ARBA" id="ARBA00023136"/>
    </source>
</evidence>
<dbReference type="PANTHER" id="PTHR11319:SF35">
    <property type="entry name" value="OUTER MEMBRANE PROTEIN PMPC-RELATED"/>
    <property type="match status" value="1"/>
</dbReference>
<accession>F0Q5T3</accession>
<dbReference type="Pfam" id="PF02415">
    <property type="entry name" value="Chlam_PMP"/>
    <property type="match status" value="2"/>
</dbReference>
<dbReference type="NCBIfam" id="TIGR01376">
    <property type="entry name" value="POMP_repeat"/>
    <property type="match status" value="2"/>
</dbReference>
<evidence type="ECO:0000256" key="1">
    <source>
        <dbReference type="ARBA" id="ARBA00004196"/>
    </source>
</evidence>
<dbReference type="EMBL" id="CP002521">
    <property type="protein sequence ID" value="ADX46895.1"/>
    <property type="molecule type" value="Genomic_DNA"/>
</dbReference>
<name>F0Q5T3_PARA1</name>
<evidence type="ECO:0000256" key="5">
    <source>
        <dbReference type="ARBA" id="ARBA00022729"/>
    </source>
</evidence>
<keyword evidence="10" id="KW-1185">Reference proteome</keyword>
<dbReference type="InterPro" id="IPR059226">
    <property type="entry name" value="Choice_anch_Q_dom"/>
</dbReference>
<keyword evidence="4" id="KW-0964">Secreted</keyword>
<protein>
    <submittedName>
        <fullName evidence="9">Polymorphic outer membrane protein</fullName>
    </submittedName>
</protein>
<comment type="subcellular location">
    <subcellularLocation>
        <location evidence="1">Cell envelope</location>
    </subcellularLocation>
    <subcellularLocation>
        <location evidence="2">Cell outer membrane</location>
    </subcellularLocation>
    <subcellularLocation>
        <location evidence="3">Secreted</location>
    </subcellularLocation>
</comment>
<dbReference type="Proteomes" id="UP000002482">
    <property type="component" value="Chromosome"/>
</dbReference>
<evidence type="ECO:0000256" key="2">
    <source>
        <dbReference type="ARBA" id="ARBA00004442"/>
    </source>
</evidence>
<dbReference type="KEGG" id="aaa:Acav_2991"/>
<sequence length="536" mass="53366">MSNTLGEKKHMHTSFHHRCLRGLAGTLALAALAACGGGGGTTADTARSEPASAAAQAAPTDANAAVTADTRATAASCDAPTPMAVPATGTVVGNGTPQSCTLQALAQAVETGGHVTFACGSAPVTIAVTRELRAPQNTVIDGGNLVTLDGGGKNRILVSGNNRSLSVRNLRFINGTAAQTMEGEGIGGAVSGPYLNRIEVIHSTFENNNAGRGGGAVGVGTAGSLVISGSTFKNNGAWYGGAVYSLLSPLTVVNSVFQGNSANTSGKLGDGGAIGTDGASASPNDSEGGEVRICGTQITGNTGRGNGGGAYLWVYPPDKITIDRTTVANNHAEPNGRNNPGTGGGMRVSNGAITIRDSSFLANASDGNGGALYLECAPSCAIRNSTFQGNSAKSYGGAIFGDGHQDSNVTFAGNSAGGHGGALFGKNFTLRNTVFVDNTAGNPWKQALSCSSTGTGDHVVQWQNATANGGGDRCIQNVTAANPLLAAPADNGGPTPTMLPGSGSAVLKAGAGCEATDQRGVARDTSRCDIGAVEVR</sequence>
<feature type="region of interest" description="Disordered" evidence="8">
    <location>
        <begin position="266"/>
        <end position="291"/>
    </location>
</feature>
<keyword evidence="6" id="KW-0472">Membrane</keyword>
<evidence type="ECO:0000313" key="9">
    <source>
        <dbReference type="EMBL" id="ADX46895.1"/>
    </source>
</evidence>
<organism evidence="9 10">
    <name type="scientific">Paracidovorax avenae (strain ATCC 19860 / DSM 7227 / CCUG 15838 / JCM 20985 / LMG 2117 / NCPPB 1011)</name>
    <name type="common">Acidovorax avenae</name>
    <dbReference type="NCBI Taxonomy" id="643561"/>
    <lineage>
        <taxon>Bacteria</taxon>
        <taxon>Pseudomonadati</taxon>
        <taxon>Pseudomonadota</taxon>
        <taxon>Betaproteobacteria</taxon>
        <taxon>Burkholderiales</taxon>
        <taxon>Comamonadaceae</taxon>
        <taxon>Paracidovorax</taxon>
    </lineage>
</organism>
<dbReference type="Gene3D" id="2.160.20.10">
    <property type="entry name" value="Single-stranded right-handed beta-helix, Pectin lyase-like"/>
    <property type="match status" value="1"/>
</dbReference>
<gene>
    <name evidence="9" type="ordered locus">Acav_2991</name>
</gene>
<dbReference type="PANTHER" id="PTHR11319">
    <property type="entry name" value="G PROTEIN-COUPLED RECEPTOR-RELATED"/>
    <property type="match status" value="1"/>
</dbReference>
<evidence type="ECO:0000256" key="4">
    <source>
        <dbReference type="ARBA" id="ARBA00022525"/>
    </source>
</evidence>
<keyword evidence="7" id="KW-0998">Cell outer membrane</keyword>
<dbReference type="InterPro" id="IPR003368">
    <property type="entry name" value="POMP_repeat"/>
</dbReference>
<dbReference type="GO" id="GO:0009279">
    <property type="term" value="C:cell outer membrane"/>
    <property type="evidence" value="ECO:0007669"/>
    <property type="project" value="UniProtKB-SubCell"/>
</dbReference>